<evidence type="ECO:0000313" key="7">
    <source>
        <dbReference type="EMBL" id="SFZ93343.1"/>
    </source>
</evidence>
<evidence type="ECO:0000256" key="3">
    <source>
        <dbReference type="ARBA" id="ARBA00023004"/>
    </source>
</evidence>
<sequence>MKLIATRIAAIIFFFLLNSNTEAFSQTDSLKLSIERGSEIYTDFCITCHMPTGKGVENTFPPLAKSDYLMENREASIKGIKYGQKGEIVVNKKTYNGYMAPLGLGDDEIADVMNYITNSWGNKNDKIVTEQEVSNIKK</sequence>
<dbReference type="STRING" id="369401.SAMN05428642_10379"/>
<accession>A0A1K2ILU8</accession>
<name>A0A1K2ILU8_9FLAO</name>
<dbReference type="RefSeq" id="WP_143144306.1">
    <property type="nucleotide sequence ID" value="NZ_FPKV01000003.1"/>
</dbReference>
<dbReference type="GO" id="GO:0046872">
    <property type="term" value="F:metal ion binding"/>
    <property type="evidence" value="ECO:0007669"/>
    <property type="project" value="UniProtKB-KW"/>
</dbReference>
<organism evidence="7 8">
    <name type="scientific">Flaviramulus basaltis</name>
    <dbReference type="NCBI Taxonomy" id="369401"/>
    <lineage>
        <taxon>Bacteria</taxon>
        <taxon>Pseudomonadati</taxon>
        <taxon>Bacteroidota</taxon>
        <taxon>Flavobacteriia</taxon>
        <taxon>Flavobacteriales</taxon>
        <taxon>Flavobacteriaceae</taxon>
        <taxon>Flaviramulus</taxon>
    </lineage>
</organism>
<keyword evidence="2 4" id="KW-0479">Metal-binding</keyword>
<dbReference type="InterPro" id="IPR051459">
    <property type="entry name" value="Cytochrome_c-type_DH"/>
</dbReference>
<reference evidence="7 8" key="1">
    <citation type="submission" date="2016-10" db="EMBL/GenBank/DDBJ databases">
        <authorList>
            <person name="de Groot N.N."/>
        </authorList>
    </citation>
    <scope>NUCLEOTIDE SEQUENCE [LARGE SCALE GENOMIC DNA]</scope>
    <source>
        <strain evidence="7 8">DSM 18180</strain>
    </source>
</reference>
<keyword evidence="8" id="KW-1185">Reference proteome</keyword>
<dbReference type="SUPFAM" id="SSF46626">
    <property type="entry name" value="Cytochrome c"/>
    <property type="match status" value="1"/>
</dbReference>
<feature type="domain" description="Cytochrome c" evidence="6">
    <location>
        <begin position="32"/>
        <end position="120"/>
    </location>
</feature>
<gene>
    <name evidence="7" type="ORF">SAMN05428642_10379</name>
</gene>
<dbReference type="InterPro" id="IPR009056">
    <property type="entry name" value="Cyt_c-like_dom"/>
</dbReference>
<dbReference type="PROSITE" id="PS51007">
    <property type="entry name" value="CYTC"/>
    <property type="match status" value="1"/>
</dbReference>
<evidence type="ECO:0000256" key="1">
    <source>
        <dbReference type="ARBA" id="ARBA00022617"/>
    </source>
</evidence>
<dbReference type="GO" id="GO:0020037">
    <property type="term" value="F:heme binding"/>
    <property type="evidence" value="ECO:0007669"/>
    <property type="project" value="InterPro"/>
</dbReference>
<keyword evidence="1 4" id="KW-0349">Heme</keyword>
<evidence type="ECO:0000256" key="4">
    <source>
        <dbReference type="PROSITE-ProRule" id="PRU00433"/>
    </source>
</evidence>
<proteinExistence type="predicted"/>
<evidence type="ECO:0000313" key="8">
    <source>
        <dbReference type="Proteomes" id="UP000182544"/>
    </source>
</evidence>
<dbReference type="Gene3D" id="1.10.760.10">
    <property type="entry name" value="Cytochrome c-like domain"/>
    <property type="match status" value="1"/>
</dbReference>
<dbReference type="OrthoDB" id="9811395at2"/>
<dbReference type="PANTHER" id="PTHR35008:SF8">
    <property type="entry name" value="ALCOHOL DEHYDROGENASE CYTOCHROME C SUBUNIT"/>
    <property type="match status" value="1"/>
</dbReference>
<dbReference type="Pfam" id="PF00034">
    <property type="entry name" value="Cytochrom_C"/>
    <property type="match status" value="1"/>
</dbReference>
<feature type="chain" id="PRO_5012091844" evidence="5">
    <location>
        <begin position="26"/>
        <end position="138"/>
    </location>
</feature>
<evidence type="ECO:0000256" key="5">
    <source>
        <dbReference type="SAM" id="SignalP"/>
    </source>
</evidence>
<keyword evidence="3 4" id="KW-0408">Iron</keyword>
<dbReference type="PANTHER" id="PTHR35008">
    <property type="entry name" value="BLL4482 PROTEIN-RELATED"/>
    <property type="match status" value="1"/>
</dbReference>
<dbReference type="InterPro" id="IPR036909">
    <property type="entry name" value="Cyt_c-like_dom_sf"/>
</dbReference>
<dbReference type="Proteomes" id="UP000182544">
    <property type="component" value="Unassembled WGS sequence"/>
</dbReference>
<dbReference type="GO" id="GO:0009055">
    <property type="term" value="F:electron transfer activity"/>
    <property type="evidence" value="ECO:0007669"/>
    <property type="project" value="InterPro"/>
</dbReference>
<protein>
    <submittedName>
        <fullName evidence="7">Cytochrome c553</fullName>
    </submittedName>
</protein>
<dbReference type="AlphaFoldDB" id="A0A1K2ILU8"/>
<keyword evidence="5" id="KW-0732">Signal</keyword>
<feature type="signal peptide" evidence="5">
    <location>
        <begin position="1"/>
        <end position="25"/>
    </location>
</feature>
<evidence type="ECO:0000259" key="6">
    <source>
        <dbReference type="PROSITE" id="PS51007"/>
    </source>
</evidence>
<dbReference type="EMBL" id="FPKV01000003">
    <property type="protein sequence ID" value="SFZ93343.1"/>
    <property type="molecule type" value="Genomic_DNA"/>
</dbReference>
<evidence type="ECO:0000256" key="2">
    <source>
        <dbReference type="ARBA" id="ARBA00022723"/>
    </source>
</evidence>